<evidence type="ECO:0000313" key="7">
    <source>
        <dbReference type="Proteomes" id="UP001162131"/>
    </source>
</evidence>
<evidence type="ECO:0008006" key="8">
    <source>
        <dbReference type="Google" id="ProtNLM"/>
    </source>
</evidence>
<organism evidence="6 7">
    <name type="scientific">Blepharisma stoltei</name>
    <dbReference type="NCBI Taxonomy" id="1481888"/>
    <lineage>
        <taxon>Eukaryota</taxon>
        <taxon>Sar</taxon>
        <taxon>Alveolata</taxon>
        <taxon>Ciliophora</taxon>
        <taxon>Postciliodesmatophora</taxon>
        <taxon>Heterotrichea</taxon>
        <taxon>Heterotrichida</taxon>
        <taxon>Blepharismidae</taxon>
        <taxon>Blepharisma</taxon>
    </lineage>
</organism>
<reference evidence="6" key="1">
    <citation type="submission" date="2021-09" db="EMBL/GenBank/DDBJ databases">
        <authorList>
            <consortium name="AG Swart"/>
            <person name="Singh M."/>
            <person name="Singh A."/>
            <person name="Seah K."/>
            <person name="Emmerich C."/>
        </authorList>
    </citation>
    <scope>NUCLEOTIDE SEQUENCE</scope>
    <source>
        <strain evidence="6">ATCC30299</strain>
    </source>
</reference>
<dbReference type="GO" id="GO:0008270">
    <property type="term" value="F:zinc ion binding"/>
    <property type="evidence" value="ECO:0007669"/>
    <property type="project" value="InterPro"/>
</dbReference>
<dbReference type="SUPFAM" id="SSF81811">
    <property type="entry name" value="Helical domain of Sec23/24"/>
    <property type="match status" value="1"/>
</dbReference>
<dbReference type="Gene3D" id="3.40.20.10">
    <property type="entry name" value="Severin"/>
    <property type="match status" value="1"/>
</dbReference>
<evidence type="ECO:0000259" key="5">
    <source>
        <dbReference type="Pfam" id="PF08033"/>
    </source>
</evidence>
<dbReference type="InterPro" id="IPR029006">
    <property type="entry name" value="ADF-H/Gelsolin-like_dom_sf"/>
</dbReference>
<evidence type="ECO:0000256" key="1">
    <source>
        <dbReference type="ARBA" id="ARBA00008334"/>
    </source>
</evidence>
<dbReference type="InterPro" id="IPR036465">
    <property type="entry name" value="vWFA_dom_sf"/>
</dbReference>
<dbReference type="Gene3D" id="2.30.30.380">
    <property type="entry name" value="Zn-finger domain of Sec23/24"/>
    <property type="match status" value="1"/>
</dbReference>
<dbReference type="GO" id="GO:0030127">
    <property type="term" value="C:COPII vesicle coat"/>
    <property type="evidence" value="ECO:0007669"/>
    <property type="project" value="InterPro"/>
</dbReference>
<dbReference type="EMBL" id="CAJZBQ010000005">
    <property type="protein sequence ID" value="CAG9311972.1"/>
    <property type="molecule type" value="Genomic_DNA"/>
</dbReference>
<dbReference type="GO" id="GO:0070971">
    <property type="term" value="C:endoplasmic reticulum exit site"/>
    <property type="evidence" value="ECO:0007669"/>
    <property type="project" value="TreeGrafter"/>
</dbReference>
<name>A0AAU9ICS2_9CILI</name>
<feature type="domain" description="Sec23/Sec24 trunk" evidence="4">
    <location>
        <begin position="202"/>
        <end position="420"/>
    </location>
</feature>
<comment type="similarity">
    <text evidence="1">Belongs to the SEC23/SEC24 family. SEC24 subfamily.</text>
</comment>
<dbReference type="GO" id="GO:0090110">
    <property type="term" value="P:COPII-coated vesicle cargo loading"/>
    <property type="evidence" value="ECO:0007669"/>
    <property type="project" value="TreeGrafter"/>
</dbReference>
<dbReference type="PANTHER" id="PTHR13803">
    <property type="entry name" value="SEC24-RELATED PROTEIN"/>
    <property type="match status" value="1"/>
</dbReference>
<proteinExistence type="inferred from homology"/>
<feature type="domain" description="Gelsolin-like" evidence="2">
    <location>
        <begin position="650"/>
        <end position="694"/>
    </location>
</feature>
<evidence type="ECO:0000259" key="3">
    <source>
        <dbReference type="Pfam" id="PF04810"/>
    </source>
</evidence>
<dbReference type="AlphaFoldDB" id="A0AAU9ICS2"/>
<dbReference type="SUPFAM" id="SSF82754">
    <property type="entry name" value="C-terminal, gelsolin-like domain of Sec23/24"/>
    <property type="match status" value="1"/>
</dbReference>
<dbReference type="GO" id="GO:0006886">
    <property type="term" value="P:intracellular protein transport"/>
    <property type="evidence" value="ECO:0007669"/>
    <property type="project" value="InterPro"/>
</dbReference>
<dbReference type="SUPFAM" id="SSF81995">
    <property type="entry name" value="beta-sandwich domain of Sec23/24"/>
    <property type="match status" value="1"/>
</dbReference>
<dbReference type="InterPro" id="IPR006896">
    <property type="entry name" value="Sec23/24_trunk_dom"/>
</dbReference>
<dbReference type="PANTHER" id="PTHR13803:SF4">
    <property type="entry name" value="SECRETORY 24CD, ISOFORM C"/>
    <property type="match status" value="1"/>
</dbReference>
<evidence type="ECO:0000259" key="4">
    <source>
        <dbReference type="Pfam" id="PF04811"/>
    </source>
</evidence>
<dbReference type="InterPro" id="IPR006895">
    <property type="entry name" value="Znf_Sec23_Sec24"/>
</dbReference>
<dbReference type="GO" id="GO:0000149">
    <property type="term" value="F:SNARE binding"/>
    <property type="evidence" value="ECO:0007669"/>
    <property type="project" value="TreeGrafter"/>
</dbReference>
<dbReference type="Proteomes" id="UP001162131">
    <property type="component" value="Unassembled WGS sequence"/>
</dbReference>
<dbReference type="Pfam" id="PF00626">
    <property type="entry name" value="Gelsolin"/>
    <property type="match status" value="1"/>
</dbReference>
<dbReference type="InterPro" id="IPR036174">
    <property type="entry name" value="Znf_Sec23_Sec24_sf"/>
</dbReference>
<sequence length="780" mass="89527">MSIQEGQNWSQLPNLDVQNRDQAIVNPSDIEENSNAEPYYEESVYQKLVRPCNRYDEFMGKFTANGSMPPPCLAQYFVKEQKVSNPRFLRFTCTNCSLNENIQYNIGIPLGAIWQPFAELSPEDDKVPLIEREPLRCTNCLAYMNAHFKFSNNDFKCNICGYVQKYSKEYFKSQGSFPEFSRGTYKYLISKELQGSIDKNIYYLVCIDITNFSLGLGVYQQVLSSIRDILNYIPNPEIVKIGIITYDSFLHFFSLNNSPESIQEVIVSDENDLFIPFHFSSLCYNAQTEKEKIENLIDSLLGWEFSEISKNTLPVATIIDLVKNHFKGDAACRLLLFSSKAESLKTEKLNYLGSLEEFIRLGKECTENSLCVDLFLFSNSVDISSLATLSSQTGGDIYYYPKYLSKYDGEKLYYQLLRIFTRPQVFDANMRIRCSIKMAIDDCIGNFIKKSPVEMQVAAIDSDKSIGIMLKYDGVLVENEKVYLQCAILYRNNLGQKILRIYNGLMIADENSKFTHTEYGDLDTINNILVKKYAKMMFEKQLQNVKSDWYNFIYRVTNYYGWVISGAGSDVLKPHFVDMLPLFYNTANKLAGLSFNQSISDDIRLVSSFSLYSISSSKLRLLLYPNIYKLHDIMAQPRLPGTASSSTTIYLPDTVPCKRESLSPEGVYLLANGDIIVIFIGKNAPEEFLIKLFGKPLDQLSKEEIDIKNIGTEESERISLIINESRIKNPNGIPPLYFYLEEKDNYELIKQFMVEDQNGNETSYELFVENINSLVQYYED</sequence>
<dbReference type="SUPFAM" id="SSF53300">
    <property type="entry name" value="vWA-like"/>
    <property type="match status" value="1"/>
</dbReference>
<dbReference type="SUPFAM" id="SSF82919">
    <property type="entry name" value="Zn-finger domain of Sec23/24"/>
    <property type="match status" value="1"/>
</dbReference>
<dbReference type="InterPro" id="IPR007123">
    <property type="entry name" value="Gelsolin-like_dom"/>
</dbReference>
<protein>
    <recommendedName>
        <fullName evidence="8">Sec24-like protein</fullName>
    </recommendedName>
</protein>
<gene>
    <name evidence="6" type="ORF">BSTOLATCC_MIC5231</name>
</gene>
<evidence type="ECO:0000313" key="6">
    <source>
        <dbReference type="EMBL" id="CAG9311972.1"/>
    </source>
</evidence>
<evidence type="ECO:0000259" key="2">
    <source>
        <dbReference type="Pfam" id="PF00626"/>
    </source>
</evidence>
<comment type="caution">
    <text evidence="6">The sequence shown here is derived from an EMBL/GenBank/DDBJ whole genome shotgun (WGS) entry which is preliminary data.</text>
</comment>
<dbReference type="Pfam" id="PF04810">
    <property type="entry name" value="zf-Sec23_Sec24"/>
    <property type="match status" value="1"/>
</dbReference>
<dbReference type="InterPro" id="IPR036180">
    <property type="entry name" value="Gelsolin-like_dom_sf"/>
</dbReference>
<dbReference type="Pfam" id="PF08033">
    <property type="entry name" value="Sec23_BS"/>
    <property type="match status" value="1"/>
</dbReference>
<keyword evidence="7" id="KW-1185">Reference proteome</keyword>
<feature type="domain" description="Zinc finger Sec23/Sec24-type" evidence="3">
    <location>
        <begin position="134"/>
        <end position="170"/>
    </location>
</feature>
<dbReference type="InterPro" id="IPR012990">
    <property type="entry name" value="Beta-sandwich_Sec23_24"/>
</dbReference>
<dbReference type="InterPro" id="IPR036175">
    <property type="entry name" value="Sec23/24_helical_dom_sf"/>
</dbReference>
<dbReference type="Gene3D" id="2.60.40.1670">
    <property type="entry name" value="beta-sandwich domain of Sec23/24"/>
    <property type="match status" value="1"/>
</dbReference>
<feature type="domain" description="Sec23/Sec24 beta-sandwich" evidence="5">
    <location>
        <begin position="426"/>
        <end position="503"/>
    </location>
</feature>
<dbReference type="Gene3D" id="1.20.120.730">
    <property type="entry name" value="Sec23/Sec24 helical domain"/>
    <property type="match status" value="1"/>
</dbReference>
<accession>A0AAU9ICS2</accession>
<dbReference type="Gene3D" id="3.40.50.410">
    <property type="entry name" value="von Willebrand factor, type A domain"/>
    <property type="match status" value="1"/>
</dbReference>
<dbReference type="Pfam" id="PF04811">
    <property type="entry name" value="Sec23_trunk"/>
    <property type="match status" value="1"/>
</dbReference>
<dbReference type="InterPro" id="IPR050550">
    <property type="entry name" value="SEC23_SEC24_subfamily"/>
</dbReference>